<dbReference type="RefSeq" id="WP_224033628.1">
    <property type="nucleotide sequence ID" value="NZ_AP024849.1"/>
</dbReference>
<evidence type="ECO:0000313" key="2">
    <source>
        <dbReference type="EMBL" id="BCZ47270.1"/>
    </source>
</evidence>
<keyword evidence="1" id="KW-1133">Transmembrane helix</keyword>
<dbReference type="EMBL" id="AP024849">
    <property type="protein sequence ID" value="BCZ47270.1"/>
    <property type="molecule type" value="Genomic_DNA"/>
</dbReference>
<dbReference type="Proteomes" id="UP000824633">
    <property type="component" value="Chromosome"/>
</dbReference>
<proteinExistence type="predicted"/>
<reference evidence="3" key="1">
    <citation type="submission" date="2021-07" db="EMBL/GenBank/DDBJ databases">
        <title>Complete genome sequencing of a Clostridium isolate.</title>
        <authorList>
            <person name="Ueki A."/>
            <person name="Tonouchi A."/>
        </authorList>
    </citation>
    <scope>NUCLEOTIDE SEQUENCE [LARGE SCALE GENOMIC DNA]</scope>
    <source>
        <strain evidence="3">C5S11</strain>
    </source>
</reference>
<organism evidence="2 3">
    <name type="scientific">Clostridium gelidum</name>
    <dbReference type="NCBI Taxonomy" id="704125"/>
    <lineage>
        <taxon>Bacteria</taxon>
        <taxon>Bacillati</taxon>
        <taxon>Bacillota</taxon>
        <taxon>Clostridia</taxon>
        <taxon>Eubacteriales</taxon>
        <taxon>Clostridiaceae</taxon>
        <taxon>Clostridium</taxon>
    </lineage>
</organism>
<name>A0ABM7T5L9_9CLOT</name>
<accession>A0ABM7T5L9</accession>
<keyword evidence="1" id="KW-0472">Membrane</keyword>
<keyword evidence="1" id="KW-0812">Transmembrane</keyword>
<sequence>MKQIYDVELNFTGGANKDIVKNWRARLERMFFKASDNWSSFFDYAYILFLLIICEIGYNRNSV</sequence>
<protein>
    <submittedName>
        <fullName evidence="2">Uncharacterized protein</fullName>
    </submittedName>
</protein>
<evidence type="ECO:0000256" key="1">
    <source>
        <dbReference type="SAM" id="Phobius"/>
    </source>
</evidence>
<evidence type="ECO:0000313" key="3">
    <source>
        <dbReference type="Proteomes" id="UP000824633"/>
    </source>
</evidence>
<gene>
    <name evidence="2" type="ORF">psyc5s11_33370</name>
</gene>
<feature type="transmembrane region" description="Helical" evidence="1">
    <location>
        <begin position="41"/>
        <end position="58"/>
    </location>
</feature>
<keyword evidence="3" id="KW-1185">Reference proteome</keyword>